<accession>A0A022PN34</accession>
<dbReference type="eggNOG" id="ENOG502QURS">
    <property type="taxonomic scope" value="Eukaryota"/>
</dbReference>
<name>A0A022PN34_ERYGU</name>
<dbReference type="EMBL" id="KI632373">
    <property type="protein sequence ID" value="EYU17537.1"/>
    <property type="molecule type" value="Genomic_DNA"/>
</dbReference>
<reference evidence="1 2" key="1">
    <citation type="journal article" date="2013" name="Proc. Natl. Acad. Sci. U.S.A.">
        <title>Fine-scale variation in meiotic recombination in Mimulus inferred from population shotgun sequencing.</title>
        <authorList>
            <person name="Hellsten U."/>
            <person name="Wright K.M."/>
            <person name="Jenkins J."/>
            <person name="Shu S."/>
            <person name="Yuan Y."/>
            <person name="Wessler S.R."/>
            <person name="Schmutz J."/>
            <person name="Willis J.H."/>
            <person name="Rokhsar D.S."/>
        </authorList>
    </citation>
    <scope>NUCLEOTIDE SEQUENCE [LARGE SCALE GENOMIC DNA]</scope>
    <source>
        <strain evidence="2">cv. DUN x IM62</strain>
    </source>
</reference>
<evidence type="ECO:0008006" key="3">
    <source>
        <dbReference type="Google" id="ProtNLM"/>
    </source>
</evidence>
<dbReference type="GO" id="GO:0048367">
    <property type="term" value="P:shoot system development"/>
    <property type="evidence" value="ECO:0007669"/>
    <property type="project" value="InterPro"/>
</dbReference>
<dbReference type="AlphaFoldDB" id="A0A022PN34"/>
<protein>
    <recommendedName>
        <fullName evidence="3">DUF241 domain protein</fullName>
    </recommendedName>
</protein>
<dbReference type="PANTHER" id="PTHR33070">
    <property type="entry name" value="OS06G0725500 PROTEIN"/>
    <property type="match status" value="1"/>
</dbReference>
<dbReference type="PANTHER" id="PTHR33070:SF120">
    <property type="entry name" value="EXPRESSED PROTEIN"/>
    <property type="match status" value="1"/>
</dbReference>
<dbReference type="Proteomes" id="UP000030748">
    <property type="component" value="Unassembled WGS sequence"/>
</dbReference>
<keyword evidence="2" id="KW-1185">Reference proteome</keyword>
<dbReference type="InterPro" id="IPR004320">
    <property type="entry name" value="BPS1_pln"/>
</dbReference>
<proteinExistence type="predicted"/>
<dbReference type="GO" id="GO:0048364">
    <property type="term" value="P:root development"/>
    <property type="evidence" value="ECO:0007669"/>
    <property type="project" value="InterPro"/>
</dbReference>
<evidence type="ECO:0000313" key="1">
    <source>
        <dbReference type="EMBL" id="EYU17537.1"/>
    </source>
</evidence>
<organism evidence="1 2">
    <name type="scientific">Erythranthe guttata</name>
    <name type="common">Yellow monkey flower</name>
    <name type="synonym">Mimulus guttatus</name>
    <dbReference type="NCBI Taxonomy" id="4155"/>
    <lineage>
        <taxon>Eukaryota</taxon>
        <taxon>Viridiplantae</taxon>
        <taxon>Streptophyta</taxon>
        <taxon>Embryophyta</taxon>
        <taxon>Tracheophyta</taxon>
        <taxon>Spermatophyta</taxon>
        <taxon>Magnoliopsida</taxon>
        <taxon>eudicotyledons</taxon>
        <taxon>Gunneridae</taxon>
        <taxon>Pentapetalae</taxon>
        <taxon>asterids</taxon>
        <taxon>lamiids</taxon>
        <taxon>Lamiales</taxon>
        <taxon>Phrymaceae</taxon>
        <taxon>Erythranthe</taxon>
    </lineage>
</organism>
<sequence length="267" mass="29129">MATQLQTHTRSISLPSRLNPTNFESKLQKIKSCQIVSAFPSEEIQSGLVGLAELYNSVQFSTVSQDEKLIEESLSGSVQLLDSCGAIRELLQMMKENIHALQSALRRKGILLEYSAVQNDVAAYFCCRKRMNKLVAKSLKKLKALENIPVNILNGELTGATVAVFKSILVFLSGPPPASRWSLVSKMMAGKSAGENNGGRVEFALRSLHGKTRSGTNGGVTAVDVQLVQKGLQKVDAVIEGFEGGLERLFRQLIQNRVALLNIITDN</sequence>
<evidence type="ECO:0000313" key="2">
    <source>
        <dbReference type="Proteomes" id="UP000030748"/>
    </source>
</evidence>
<dbReference type="PhylomeDB" id="A0A022PN34"/>
<dbReference type="Pfam" id="PF03087">
    <property type="entry name" value="BPS1"/>
    <property type="match status" value="1"/>
</dbReference>
<gene>
    <name evidence="1" type="ORF">MIMGU_mgv1a023627mg</name>
</gene>
<dbReference type="STRING" id="4155.A0A022PN34"/>